<keyword evidence="4" id="KW-1185">Reference proteome</keyword>
<sequence>MPNHNDKNKETVDSSSNTNVPMEDTNISDPHIIPFDSENGMSMEFWLQYFNDTCRNYNNKHLLASSHHPQTNGRGERVNPSIVTKLKCKAKSSPTRTPRTKLLEQVISEYNLTPHSVTKFSISYLLYGTLPYSPPLTQNQFYPSVEEARKLAKQNTIKYHDRNKIKYDDRFIDSPFKAGDIATYEEFNFPNSRKLSPFFSGPYEIVEKHSDVNYEITKPNASTKKPTEIVHASKLRTYYPPKN</sequence>
<feature type="compositionally biased region" description="Polar residues" evidence="1">
    <location>
        <begin position="13"/>
        <end position="28"/>
    </location>
</feature>
<dbReference type="OrthoDB" id="8022549at2759"/>
<dbReference type="PANTHER" id="PTHR37984">
    <property type="entry name" value="PROTEIN CBG26694"/>
    <property type="match status" value="1"/>
</dbReference>
<dbReference type="PANTHER" id="PTHR37984:SF5">
    <property type="entry name" value="PROTEIN NYNRIN-LIKE"/>
    <property type="match status" value="1"/>
</dbReference>
<organism evidence="3 4">
    <name type="scientific">Araneus ventricosus</name>
    <name type="common">Orbweaver spider</name>
    <name type="synonym">Epeira ventricosa</name>
    <dbReference type="NCBI Taxonomy" id="182803"/>
    <lineage>
        <taxon>Eukaryota</taxon>
        <taxon>Metazoa</taxon>
        <taxon>Ecdysozoa</taxon>
        <taxon>Arthropoda</taxon>
        <taxon>Chelicerata</taxon>
        <taxon>Arachnida</taxon>
        <taxon>Araneae</taxon>
        <taxon>Araneomorphae</taxon>
        <taxon>Entelegynae</taxon>
        <taxon>Araneoidea</taxon>
        <taxon>Araneidae</taxon>
        <taxon>Araneus</taxon>
    </lineage>
</organism>
<feature type="domain" description="Integrase catalytic" evidence="2">
    <location>
        <begin position="1"/>
        <end position="139"/>
    </location>
</feature>
<dbReference type="Gene3D" id="3.30.420.10">
    <property type="entry name" value="Ribonuclease H-like superfamily/Ribonuclease H"/>
    <property type="match status" value="1"/>
</dbReference>
<dbReference type="GO" id="GO:0015074">
    <property type="term" value="P:DNA integration"/>
    <property type="evidence" value="ECO:0007669"/>
    <property type="project" value="InterPro"/>
</dbReference>
<gene>
    <name evidence="3" type="ORF">AVEN_143563_1</name>
</gene>
<dbReference type="Proteomes" id="UP000499080">
    <property type="component" value="Unassembled WGS sequence"/>
</dbReference>
<reference evidence="3 4" key="1">
    <citation type="journal article" date="2019" name="Sci. Rep.">
        <title>Orb-weaving spider Araneus ventricosus genome elucidates the spidroin gene catalogue.</title>
        <authorList>
            <person name="Kono N."/>
            <person name="Nakamura H."/>
            <person name="Ohtoshi R."/>
            <person name="Moran D.A.P."/>
            <person name="Shinohara A."/>
            <person name="Yoshida Y."/>
            <person name="Fujiwara M."/>
            <person name="Mori M."/>
            <person name="Tomita M."/>
            <person name="Arakawa K."/>
        </authorList>
    </citation>
    <scope>NUCLEOTIDE SEQUENCE [LARGE SCALE GENOMIC DNA]</scope>
</reference>
<dbReference type="InterPro" id="IPR054465">
    <property type="entry name" value="Integrase_p58-like_C"/>
</dbReference>
<dbReference type="InterPro" id="IPR012337">
    <property type="entry name" value="RNaseH-like_sf"/>
</dbReference>
<comment type="caution">
    <text evidence="3">The sequence shown here is derived from an EMBL/GenBank/DDBJ whole genome shotgun (WGS) entry which is preliminary data.</text>
</comment>
<dbReference type="PROSITE" id="PS50994">
    <property type="entry name" value="INTEGRASE"/>
    <property type="match status" value="1"/>
</dbReference>
<dbReference type="AlphaFoldDB" id="A0A4Y2AMW8"/>
<dbReference type="EMBL" id="BGPR01000025">
    <property type="protein sequence ID" value="GBL81232.1"/>
    <property type="molecule type" value="Genomic_DNA"/>
</dbReference>
<evidence type="ECO:0000313" key="3">
    <source>
        <dbReference type="EMBL" id="GBL81232.1"/>
    </source>
</evidence>
<evidence type="ECO:0000259" key="2">
    <source>
        <dbReference type="PROSITE" id="PS50994"/>
    </source>
</evidence>
<dbReference type="Pfam" id="PF22938">
    <property type="entry name" value="Integrase_p58_C"/>
    <property type="match status" value="1"/>
</dbReference>
<evidence type="ECO:0000256" key="1">
    <source>
        <dbReference type="SAM" id="MobiDB-lite"/>
    </source>
</evidence>
<dbReference type="InterPro" id="IPR050951">
    <property type="entry name" value="Retrovirus_Pol_polyprotein"/>
</dbReference>
<feature type="compositionally biased region" description="Basic and acidic residues" evidence="1">
    <location>
        <begin position="1"/>
        <end position="12"/>
    </location>
</feature>
<accession>A0A4Y2AMW8</accession>
<evidence type="ECO:0000313" key="4">
    <source>
        <dbReference type="Proteomes" id="UP000499080"/>
    </source>
</evidence>
<protein>
    <recommendedName>
        <fullName evidence="2">Integrase catalytic domain-containing protein</fullName>
    </recommendedName>
</protein>
<dbReference type="SUPFAM" id="SSF53098">
    <property type="entry name" value="Ribonuclease H-like"/>
    <property type="match status" value="1"/>
</dbReference>
<dbReference type="InterPro" id="IPR036397">
    <property type="entry name" value="RNaseH_sf"/>
</dbReference>
<feature type="region of interest" description="Disordered" evidence="1">
    <location>
        <begin position="1"/>
        <end position="28"/>
    </location>
</feature>
<proteinExistence type="predicted"/>
<dbReference type="InterPro" id="IPR001584">
    <property type="entry name" value="Integrase_cat-core"/>
</dbReference>
<dbReference type="GO" id="GO:0003676">
    <property type="term" value="F:nucleic acid binding"/>
    <property type="evidence" value="ECO:0007669"/>
    <property type="project" value="InterPro"/>
</dbReference>
<name>A0A4Y2AMW8_ARAVE</name>